<proteinExistence type="inferred from homology"/>
<dbReference type="InterPro" id="IPR005119">
    <property type="entry name" value="LysR_subst-bd"/>
</dbReference>
<keyword evidence="7" id="KW-1185">Reference proteome</keyword>
<keyword evidence="3 6" id="KW-0238">DNA-binding</keyword>
<evidence type="ECO:0000256" key="2">
    <source>
        <dbReference type="ARBA" id="ARBA00023015"/>
    </source>
</evidence>
<gene>
    <name evidence="6" type="ORF">DFR56_11650</name>
</gene>
<dbReference type="SUPFAM" id="SSF46785">
    <property type="entry name" value="Winged helix' DNA-binding domain"/>
    <property type="match status" value="1"/>
</dbReference>
<dbReference type="OrthoDB" id="9785745at2"/>
<accession>A0A2V3VRB9</accession>
<feature type="domain" description="HTH lysR-type" evidence="5">
    <location>
        <begin position="1"/>
        <end position="58"/>
    </location>
</feature>
<evidence type="ECO:0000256" key="4">
    <source>
        <dbReference type="ARBA" id="ARBA00023163"/>
    </source>
</evidence>
<reference evidence="6 7" key="1">
    <citation type="submission" date="2018-05" db="EMBL/GenBank/DDBJ databases">
        <title>Genomic Encyclopedia of Type Strains, Phase IV (KMG-IV): sequencing the most valuable type-strain genomes for metagenomic binning, comparative biology and taxonomic classification.</title>
        <authorList>
            <person name="Goeker M."/>
        </authorList>
    </citation>
    <scope>NUCLEOTIDE SEQUENCE [LARGE SCALE GENOMIC DNA]</scope>
    <source>
        <strain evidence="6 7">DSM 28556</strain>
    </source>
</reference>
<keyword evidence="2" id="KW-0805">Transcription regulation</keyword>
<sequence>MNIESLRMFCRVVEEGSVTKAAKLGFVSQPAVTRQIRNLENSYGVALFEREDGKLKKTEAGQILYSYAKEILCLYKASFESIQEHQGMVQQTLHIGASPTIGEYLLPSLIGQFKRSHSLGKFTISIGNTPRILEELEENKIDIALVESAFQHQNFQKKEFANDRLIIVAAFNHPWSEDEEIDLFQLAEEKMLWRESESGTRLLVESALEQYGVLEQMEDTMELGSVQAIKSAVEANLGISILPELTVQKELTYKTLKELHVKNFELTRDFYVVQKKRRFKKDIQKYFEKFLLME</sequence>
<organism evidence="6 7">
    <name type="scientific">Pseudogracilibacillus auburnensis</name>
    <dbReference type="NCBI Taxonomy" id="1494959"/>
    <lineage>
        <taxon>Bacteria</taxon>
        <taxon>Bacillati</taxon>
        <taxon>Bacillota</taxon>
        <taxon>Bacilli</taxon>
        <taxon>Bacillales</taxon>
        <taxon>Bacillaceae</taxon>
        <taxon>Pseudogracilibacillus</taxon>
    </lineage>
</organism>
<dbReference type="FunFam" id="1.10.10.10:FF:000001">
    <property type="entry name" value="LysR family transcriptional regulator"/>
    <property type="match status" value="1"/>
</dbReference>
<comment type="caution">
    <text evidence="6">The sequence shown here is derived from an EMBL/GenBank/DDBJ whole genome shotgun (WGS) entry which is preliminary data.</text>
</comment>
<dbReference type="PRINTS" id="PR00039">
    <property type="entry name" value="HTHLYSR"/>
</dbReference>
<dbReference type="Gene3D" id="3.40.190.290">
    <property type="match status" value="1"/>
</dbReference>
<comment type="similarity">
    <text evidence="1">Belongs to the LysR transcriptional regulatory family.</text>
</comment>
<evidence type="ECO:0000256" key="3">
    <source>
        <dbReference type="ARBA" id="ARBA00023125"/>
    </source>
</evidence>
<dbReference type="CDD" id="cd08420">
    <property type="entry name" value="PBP2_CysL_like"/>
    <property type="match status" value="1"/>
</dbReference>
<dbReference type="EMBL" id="QJJQ01000016">
    <property type="protein sequence ID" value="PXW83371.1"/>
    <property type="molecule type" value="Genomic_DNA"/>
</dbReference>
<protein>
    <submittedName>
        <fullName evidence="6">DNA-binding transcriptional LysR family regulator</fullName>
    </submittedName>
</protein>
<evidence type="ECO:0000259" key="5">
    <source>
        <dbReference type="PROSITE" id="PS50931"/>
    </source>
</evidence>
<dbReference type="Proteomes" id="UP000247978">
    <property type="component" value="Unassembled WGS sequence"/>
</dbReference>
<dbReference type="GO" id="GO:0000976">
    <property type="term" value="F:transcription cis-regulatory region binding"/>
    <property type="evidence" value="ECO:0007669"/>
    <property type="project" value="TreeGrafter"/>
</dbReference>
<dbReference type="RefSeq" id="WP_110396894.1">
    <property type="nucleotide sequence ID" value="NZ_JBHUHB010000001.1"/>
</dbReference>
<evidence type="ECO:0000313" key="7">
    <source>
        <dbReference type="Proteomes" id="UP000247978"/>
    </source>
</evidence>
<dbReference type="InterPro" id="IPR000847">
    <property type="entry name" value="LysR_HTH_N"/>
</dbReference>
<keyword evidence="4" id="KW-0804">Transcription</keyword>
<dbReference type="SUPFAM" id="SSF53850">
    <property type="entry name" value="Periplasmic binding protein-like II"/>
    <property type="match status" value="1"/>
</dbReference>
<dbReference type="PROSITE" id="PS50931">
    <property type="entry name" value="HTH_LYSR"/>
    <property type="match status" value="1"/>
</dbReference>
<dbReference type="Pfam" id="PF03466">
    <property type="entry name" value="LysR_substrate"/>
    <property type="match status" value="1"/>
</dbReference>
<dbReference type="GO" id="GO:0003700">
    <property type="term" value="F:DNA-binding transcription factor activity"/>
    <property type="evidence" value="ECO:0007669"/>
    <property type="project" value="InterPro"/>
</dbReference>
<name>A0A2V3VRB9_9BACI</name>
<dbReference type="AlphaFoldDB" id="A0A2V3VRB9"/>
<dbReference type="PANTHER" id="PTHR30126">
    <property type="entry name" value="HTH-TYPE TRANSCRIPTIONAL REGULATOR"/>
    <property type="match status" value="1"/>
</dbReference>
<evidence type="ECO:0000256" key="1">
    <source>
        <dbReference type="ARBA" id="ARBA00009437"/>
    </source>
</evidence>
<dbReference type="PANTHER" id="PTHR30126:SF39">
    <property type="entry name" value="HTH-TYPE TRANSCRIPTIONAL REGULATOR CYSL"/>
    <property type="match status" value="1"/>
</dbReference>
<dbReference type="Pfam" id="PF00126">
    <property type="entry name" value="HTH_1"/>
    <property type="match status" value="1"/>
</dbReference>
<evidence type="ECO:0000313" key="6">
    <source>
        <dbReference type="EMBL" id="PXW83371.1"/>
    </source>
</evidence>
<dbReference type="Gene3D" id="1.10.10.10">
    <property type="entry name" value="Winged helix-like DNA-binding domain superfamily/Winged helix DNA-binding domain"/>
    <property type="match status" value="1"/>
</dbReference>
<dbReference type="InterPro" id="IPR036388">
    <property type="entry name" value="WH-like_DNA-bd_sf"/>
</dbReference>
<dbReference type="InterPro" id="IPR036390">
    <property type="entry name" value="WH_DNA-bd_sf"/>
</dbReference>